<feature type="compositionally biased region" description="Pro residues" evidence="1">
    <location>
        <begin position="125"/>
        <end position="142"/>
    </location>
</feature>
<feature type="compositionally biased region" description="Polar residues" evidence="1">
    <location>
        <begin position="242"/>
        <end position="253"/>
    </location>
</feature>
<reference evidence="2" key="1">
    <citation type="submission" date="2025-08" db="UniProtKB">
        <authorList>
            <consortium name="Ensembl"/>
        </authorList>
    </citation>
    <scope>IDENTIFICATION</scope>
</reference>
<dbReference type="Ensembl" id="ENSEBUT00000026312.1">
    <property type="protein sequence ID" value="ENSEBUP00000025737.1"/>
    <property type="gene ID" value="ENSEBUG00000015856.1"/>
</dbReference>
<proteinExistence type="predicted"/>
<name>A0A8C4RA55_EPTBU</name>
<feature type="region of interest" description="Disordered" evidence="1">
    <location>
        <begin position="1"/>
        <end position="162"/>
    </location>
</feature>
<evidence type="ECO:0000313" key="2">
    <source>
        <dbReference type="Ensembl" id="ENSEBUP00000025737.1"/>
    </source>
</evidence>
<organism evidence="2 3">
    <name type="scientific">Eptatretus burgeri</name>
    <name type="common">Inshore hagfish</name>
    <dbReference type="NCBI Taxonomy" id="7764"/>
    <lineage>
        <taxon>Eukaryota</taxon>
        <taxon>Metazoa</taxon>
        <taxon>Chordata</taxon>
        <taxon>Craniata</taxon>
        <taxon>Vertebrata</taxon>
        <taxon>Cyclostomata</taxon>
        <taxon>Myxini</taxon>
        <taxon>Myxiniformes</taxon>
        <taxon>Myxinidae</taxon>
        <taxon>Eptatretinae</taxon>
        <taxon>Eptatretus</taxon>
    </lineage>
</organism>
<accession>A0A8C4RA55</accession>
<dbReference type="Proteomes" id="UP000694388">
    <property type="component" value="Unplaced"/>
</dbReference>
<protein>
    <submittedName>
        <fullName evidence="2">Uncharacterized protein</fullName>
    </submittedName>
</protein>
<evidence type="ECO:0000313" key="3">
    <source>
        <dbReference type="Proteomes" id="UP000694388"/>
    </source>
</evidence>
<feature type="compositionally biased region" description="Pro residues" evidence="1">
    <location>
        <begin position="93"/>
        <end position="104"/>
    </location>
</feature>
<feature type="region of interest" description="Disordered" evidence="1">
    <location>
        <begin position="205"/>
        <end position="253"/>
    </location>
</feature>
<dbReference type="OMA" id="THETTNS"/>
<evidence type="ECO:0000256" key="1">
    <source>
        <dbReference type="SAM" id="MobiDB-lite"/>
    </source>
</evidence>
<sequence length="253" mass="28278">MKPKATWKGHTLSARWPRLQTRPTPPSRHRIRLLQKPVCLESKTQRVPRAARISPSIASLPRPEDDPPPLPPRRRLDPVPPESSPSKMMSRPPESPPAIPPRQPTIPHRPSFQERFPDGFSHGSPLPPPPPPRSHTLPPVPHRPLETFANDEPPEQSLSLSPAPFALCPVPLGRFTRYTDPVLPSTPTFPLKNYSQNPTYHDFECVSSMQGPPLPPRPSCGSQTLPKLPPKTYKRELPTPRSRVSSQEGSELQ</sequence>
<keyword evidence="3" id="KW-1185">Reference proteome</keyword>
<dbReference type="AlphaFoldDB" id="A0A8C4RA55"/>
<reference evidence="2" key="2">
    <citation type="submission" date="2025-09" db="UniProtKB">
        <authorList>
            <consortium name="Ensembl"/>
        </authorList>
    </citation>
    <scope>IDENTIFICATION</scope>
</reference>